<evidence type="ECO:0000256" key="4">
    <source>
        <dbReference type="ARBA" id="ARBA00023002"/>
    </source>
</evidence>
<gene>
    <name evidence="7" type="ORF">BKIR_c48_3583</name>
</gene>
<dbReference type="Pfam" id="PF02668">
    <property type="entry name" value="TauD"/>
    <property type="match status" value="1"/>
</dbReference>
<dbReference type="AlphaFoldDB" id="G4ME04"/>
<reference evidence="7 8" key="1">
    <citation type="submission" date="2011-09" db="EMBL/GenBank/DDBJ databases">
        <authorList>
            <person name="Carlier A."/>
        </authorList>
    </citation>
    <scope>NUCLEOTIDE SEQUENCE [LARGE SCALE GENOMIC DNA]</scope>
    <source>
        <strain evidence="7 8">UZHbot1</strain>
    </source>
</reference>
<evidence type="ECO:0000259" key="6">
    <source>
        <dbReference type="Pfam" id="PF02668"/>
    </source>
</evidence>
<evidence type="ECO:0000313" key="7">
    <source>
        <dbReference type="EMBL" id="CCD39383.1"/>
    </source>
</evidence>
<organism evidence="7 8">
    <name type="scientific">Candidatus Paraburkholderia kirkii UZHbot1</name>
    <dbReference type="NCBI Taxonomy" id="1055526"/>
    <lineage>
        <taxon>Bacteria</taxon>
        <taxon>Pseudomonadati</taxon>
        <taxon>Pseudomonadota</taxon>
        <taxon>Betaproteobacteria</taxon>
        <taxon>Burkholderiales</taxon>
        <taxon>Burkholderiaceae</taxon>
        <taxon>Paraburkholderia</taxon>
    </lineage>
</organism>
<evidence type="ECO:0000256" key="3">
    <source>
        <dbReference type="ARBA" id="ARBA00022964"/>
    </source>
</evidence>
<dbReference type="Proteomes" id="UP000003511">
    <property type="component" value="Unassembled WGS sequence"/>
</dbReference>
<comment type="similarity">
    <text evidence="1">Belongs to the TfdA dioxygenase family.</text>
</comment>
<dbReference type="PANTHER" id="PTHR43779">
    <property type="entry name" value="DIOXYGENASE RV0097-RELATED"/>
    <property type="match status" value="1"/>
</dbReference>
<keyword evidence="2" id="KW-0479">Metal-binding</keyword>
<dbReference type="InterPro" id="IPR042098">
    <property type="entry name" value="TauD-like_sf"/>
</dbReference>
<accession>G4ME04</accession>
<dbReference type="Gene3D" id="3.60.130.10">
    <property type="entry name" value="Clavaminate synthase-like"/>
    <property type="match status" value="1"/>
</dbReference>
<name>G4ME04_9BURK</name>
<dbReference type="EMBL" id="CAFE01000214">
    <property type="protein sequence ID" value="CCD39383.1"/>
    <property type="molecule type" value="Genomic_DNA"/>
</dbReference>
<sequence length="308" mass="34498">MNSNVIRSPLDSGPIEEFDRLQTVPLFEQSRYGVELVEVDLKRVSRREVINVRQLLAKHGLILIRNQALHDSDLINFSRLFGSGMIEPSARRISHGHTERHVAYLTNLLHPDGSPFGFAGDTTDFWHSDQEFREKPASIGVLYCLIQSEAGGATSFATTAVRNLNISKAKLSRLRGLSSTRQPASTHDNAPQWIVSHPVVVANSLGEEFVYVSENALDFQGCSSAVGEMIKDALLAEILKPENIYSHDWKMGDLILYDNIQLLHRREEFQGVRLMKAIKIYPDGKHLIAPLGRVVSHSISDMDGIQNY</sequence>
<protein>
    <submittedName>
        <fullName evidence="7">Taurine catabolism dioxygenase TauD/TfdA</fullName>
    </submittedName>
</protein>
<dbReference type="GO" id="GO:0046872">
    <property type="term" value="F:metal ion binding"/>
    <property type="evidence" value="ECO:0007669"/>
    <property type="project" value="UniProtKB-KW"/>
</dbReference>
<dbReference type="STRING" id="1055526.BKIR_c48_3583"/>
<reference evidence="7 8" key="2">
    <citation type="submission" date="2011-10" db="EMBL/GenBank/DDBJ databases">
        <title>Draft genome sequence of Candidatus Burkholderia kirkii.</title>
        <authorList>
            <person name="Carlier A.L."/>
            <person name="Eberl L."/>
        </authorList>
    </citation>
    <scope>NUCLEOTIDE SEQUENCE [LARGE SCALE GENOMIC DNA]</scope>
    <source>
        <strain evidence="7 8">UZHbot1</strain>
    </source>
</reference>
<evidence type="ECO:0000256" key="5">
    <source>
        <dbReference type="ARBA" id="ARBA00023004"/>
    </source>
</evidence>
<comment type="caution">
    <text evidence="7">The sequence shown here is derived from an EMBL/GenBank/DDBJ whole genome shotgun (WGS) entry which is preliminary data.</text>
</comment>
<dbReference type="PANTHER" id="PTHR43779:SF3">
    <property type="entry name" value="(3R)-3-[(CARBOXYMETHYL)AMINO]FATTY ACID OXYGENASE_DECARBOXYLASE"/>
    <property type="match status" value="1"/>
</dbReference>
<proteinExistence type="inferred from homology"/>
<keyword evidence="4" id="KW-0560">Oxidoreductase</keyword>
<dbReference type="HOGENOM" id="CLU_036005_2_0_4"/>
<evidence type="ECO:0000256" key="2">
    <source>
        <dbReference type="ARBA" id="ARBA00022723"/>
    </source>
</evidence>
<keyword evidence="8" id="KW-1185">Reference proteome</keyword>
<dbReference type="InterPro" id="IPR003819">
    <property type="entry name" value="TauD/TfdA-like"/>
</dbReference>
<dbReference type="GO" id="GO:0016706">
    <property type="term" value="F:2-oxoglutarate-dependent dioxygenase activity"/>
    <property type="evidence" value="ECO:0007669"/>
    <property type="project" value="UniProtKB-ARBA"/>
</dbReference>
<dbReference type="SUPFAM" id="SSF51197">
    <property type="entry name" value="Clavaminate synthase-like"/>
    <property type="match status" value="1"/>
</dbReference>
<evidence type="ECO:0000256" key="1">
    <source>
        <dbReference type="ARBA" id="ARBA00005896"/>
    </source>
</evidence>
<feature type="domain" description="TauD/TfdA-like" evidence="6">
    <location>
        <begin position="32"/>
        <end position="275"/>
    </location>
</feature>
<keyword evidence="3 7" id="KW-0223">Dioxygenase</keyword>
<dbReference type="InterPro" id="IPR051178">
    <property type="entry name" value="TfdA_dioxygenase"/>
</dbReference>
<keyword evidence="5" id="KW-0408">Iron</keyword>
<dbReference type="BioCyc" id="CBUR1055526:G10QW-243-MONOMER"/>
<evidence type="ECO:0000313" key="8">
    <source>
        <dbReference type="Proteomes" id="UP000003511"/>
    </source>
</evidence>